<keyword evidence="2" id="KW-1185">Reference proteome</keyword>
<dbReference type="Proteomes" id="UP000007485">
    <property type="component" value="Chromosome"/>
</dbReference>
<reference evidence="1 2" key="1">
    <citation type="journal article" date="2011" name="J. Bacteriol.">
        <title>Complete genome sequence of 'Vulcanisaeta moutnovskia' strain 768-28, a novel member of the hyperthermophilic crenarchaeal genus vulcanisaeta.</title>
        <authorList>
            <person name="Gumerov V.M."/>
            <person name="Mardanov A.V."/>
            <person name="Beletsky A.V."/>
            <person name="Prokofeva M.I."/>
            <person name="Bonch-Osmolovskaya E.A."/>
            <person name="Ravin N.V."/>
            <person name="Skryabin K.G."/>
        </authorList>
    </citation>
    <scope>NUCLEOTIDE SEQUENCE [LARGE SCALE GENOMIC DNA]</scope>
    <source>
        <strain evidence="1 2">768-28</strain>
    </source>
</reference>
<sequence length="509" mass="55689">MGVGLRSVFVALVVVLSVLSLLFLINVRALGMVNFNPSNSTSPLNYAISIGFFRGLGAKFIIVGPTSLYVSIYSRALQLNLSSNIVYLGSNLGGALRLLRDYPGSILIIDLSYVKPDCSLLGYYLGYGAIALYNASVYTLQSCVIEALLQYYRITHSNSYTESLILIPYYRVGPKFIAEVVTAYGGKKIQVSVAYSRLSLRGLTYLIYTQVGNDPGLQLTDPCSTNLLSQGYYESPAFNDLAGPYSDNNVSYYYYDYCMWYPTQWQGTVNPGGHIIFYPGAWIYVQPALSDSAINSPQTTLISNPGMGIAVDAASSYEYYYEPGQDTFFYGPIASAPGSITVTSSSNYEYLLQLANTAVEIANIIVELAAASDPVNIVNSINPAPNSAVAQNDTYAFNPQNLAFGYAFQFGIDDQMNMYLPTLETISAYLPVDENFTLVSSGYIVSNGVGYYVCYNYAYYAMQILWDVTFVWGNPSNLNFQVGPTIGPGYTYSGPLASGQACTYYYTGT</sequence>
<dbReference type="AlphaFoldDB" id="F0QWA9"/>
<dbReference type="RefSeq" id="WP_013605366.1">
    <property type="nucleotide sequence ID" value="NC_015151.1"/>
</dbReference>
<evidence type="ECO:0000313" key="2">
    <source>
        <dbReference type="Proteomes" id="UP000007485"/>
    </source>
</evidence>
<dbReference type="HOGENOM" id="CLU_528571_0_0_2"/>
<accession>F0QWA9</accession>
<evidence type="ECO:0000313" key="1">
    <source>
        <dbReference type="EMBL" id="ADY02204.1"/>
    </source>
</evidence>
<protein>
    <submittedName>
        <fullName evidence="1">Uncharacterized protein</fullName>
    </submittedName>
</protein>
<dbReference type="EMBL" id="CP002529">
    <property type="protein sequence ID" value="ADY02204.1"/>
    <property type="molecule type" value="Genomic_DNA"/>
</dbReference>
<name>F0QWA9_VULM7</name>
<proteinExistence type="predicted"/>
<dbReference type="GeneID" id="10289657"/>
<dbReference type="KEGG" id="vmo:VMUT_2005"/>
<gene>
    <name evidence="1" type="ordered locus">VMUT_2005</name>
</gene>
<organism evidence="1 2">
    <name type="scientific">Vulcanisaeta moutnovskia (strain 768-28)</name>
    <dbReference type="NCBI Taxonomy" id="985053"/>
    <lineage>
        <taxon>Archaea</taxon>
        <taxon>Thermoproteota</taxon>
        <taxon>Thermoprotei</taxon>
        <taxon>Thermoproteales</taxon>
        <taxon>Thermoproteaceae</taxon>
        <taxon>Vulcanisaeta</taxon>
    </lineage>
</organism>